<evidence type="ECO:0000256" key="1">
    <source>
        <dbReference type="SAM" id="MobiDB-lite"/>
    </source>
</evidence>
<feature type="compositionally biased region" description="Polar residues" evidence="1">
    <location>
        <begin position="1"/>
        <end position="11"/>
    </location>
</feature>
<accession>A0A3B3S6A1</accession>
<organism evidence="2 3">
    <name type="scientific">Paramormyrops kingsleyae</name>
    <dbReference type="NCBI Taxonomy" id="1676925"/>
    <lineage>
        <taxon>Eukaryota</taxon>
        <taxon>Metazoa</taxon>
        <taxon>Chordata</taxon>
        <taxon>Craniata</taxon>
        <taxon>Vertebrata</taxon>
        <taxon>Euteleostomi</taxon>
        <taxon>Actinopterygii</taxon>
        <taxon>Neopterygii</taxon>
        <taxon>Teleostei</taxon>
        <taxon>Osteoglossocephala</taxon>
        <taxon>Osteoglossomorpha</taxon>
        <taxon>Osteoglossiformes</taxon>
        <taxon>Mormyridae</taxon>
        <taxon>Paramormyrops</taxon>
    </lineage>
</organism>
<dbReference type="Proteomes" id="UP000261540">
    <property type="component" value="Unplaced"/>
</dbReference>
<evidence type="ECO:0000313" key="2">
    <source>
        <dbReference type="Ensembl" id="ENSPKIP00000025536.1"/>
    </source>
</evidence>
<feature type="region of interest" description="Disordered" evidence="1">
    <location>
        <begin position="1"/>
        <end position="34"/>
    </location>
</feature>
<protein>
    <submittedName>
        <fullName evidence="2">Uncharacterized protein</fullName>
    </submittedName>
</protein>
<keyword evidence="3" id="KW-1185">Reference proteome</keyword>
<reference evidence="2" key="1">
    <citation type="submission" date="2025-08" db="UniProtKB">
        <authorList>
            <consortium name="Ensembl"/>
        </authorList>
    </citation>
    <scope>IDENTIFICATION</scope>
</reference>
<sequence length="204" mass="22692">PPPIASCSTGSDIGPRIAPAAPEGGPPSPSPSPPGFTSYSVLKCFPHSGQPCVRCSPCRTLWPFSSPAVRKASGHWSQEKGRASECVTRWRLRCLEQRKVLGHCGHGCGRSRWWVTRWTLSAARRCKAFPQCVHMQSFGAAVTPCRSRSRSPPSCVRMWLLRPSDLKKRRGQRGQPYGRTPLCRRRCLLTDSGRVKCRWHTSQA</sequence>
<dbReference type="AlphaFoldDB" id="A0A3B3S6A1"/>
<name>A0A3B3S6A1_9TELE</name>
<dbReference type="Ensembl" id="ENSPKIT00000006272.1">
    <property type="protein sequence ID" value="ENSPKIP00000025536.1"/>
    <property type="gene ID" value="ENSPKIG00000008371.1"/>
</dbReference>
<proteinExistence type="predicted"/>
<evidence type="ECO:0000313" key="3">
    <source>
        <dbReference type="Proteomes" id="UP000261540"/>
    </source>
</evidence>
<reference evidence="2" key="2">
    <citation type="submission" date="2025-09" db="UniProtKB">
        <authorList>
            <consortium name="Ensembl"/>
        </authorList>
    </citation>
    <scope>IDENTIFICATION</scope>
</reference>
<feature type="compositionally biased region" description="Pro residues" evidence="1">
    <location>
        <begin position="24"/>
        <end position="34"/>
    </location>
</feature>